<organism evidence="3 4">
    <name type="scientific">Pedobacter aquae</name>
    <dbReference type="NCBI Taxonomy" id="2605747"/>
    <lineage>
        <taxon>Bacteria</taxon>
        <taxon>Pseudomonadati</taxon>
        <taxon>Bacteroidota</taxon>
        <taxon>Sphingobacteriia</taxon>
        <taxon>Sphingobacteriales</taxon>
        <taxon>Sphingobacteriaceae</taxon>
        <taxon>Pedobacter</taxon>
    </lineage>
</organism>
<dbReference type="Gene3D" id="3.90.1480.10">
    <property type="entry name" value="Alpha-2,3-sialyltransferase"/>
    <property type="match status" value="1"/>
</dbReference>
<protein>
    <submittedName>
        <fullName evidence="3">DUF115 domain-containing protein</fullName>
    </submittedName>
</protein>
<accession>A0A5C0VKT9</accession>
<feature type="domain" description="6-hydroxymethylpterin diphosphokinase MptE-like" evidence="2">
    <location>
        <begin position="35"/>
        <end position="203"/>
    </location>
</feature>
<gene>
    <name evidence="3" type="ORF">FYC62_11830</name>
</gene>
<evidence type="ECO:0000313" key="3">
    <source>
        <dbReference type="EMBL" id="QEK52251.1"/>
    </source>
</evidence>
<evidence type="ECO:0000259" key="2">
    <source>
        <dbReference type="Pfam" id="PF01973"/>
    </source>
</evidence>
<dbReference type="KEGG" id="pej:FYC62_11830"/>
<dbReference type="EMBL" id="CP043329">
    <property type="protein sequence ID" value="QEK52251.1"/>
    <property type="molecule type" value="Genomic_DNA"/>
</dbReference>
<dbReference type="AlphaFoldDB" id="A0A5C0VKT9"/>
<sequence length="291" mass="34210">MQQLENIYKSFNWFFSNLINTIFSFCKVFLISGFNQKIHKTTPHDSCIILGNGPSLSNSLKEYQDYLAKYSLVCVNLFALTPEYEQLKPAYYVMHDPALWKTELPLPQKVFAAVKEKTNWHITLFFPYRARKSAFVRALNSEHIKVVYYNYTIFKGFNAIAFSLFKQQLAMPQSQNVLVASLFLSINLRYKEVYVIGADHTWHENLIVNDENILCLKNVHFYSEGEQVSYKPFYKGLNTQETFKVSEIFENWTKVFRGYEHIKKYAKYCNTNIYNASHVSFIDAFERKKIS</sequence>
<proteinExistence type="predicted"/>
<dbReference type="InterPro" id="IPR002826">
    <property type="entry name" value="MptE-like"/>
</dbReference>
<keyword evidence="1" id="KW-0472">Membrane</keyword>
<dbReference type="Proteomes" id="UP000323653">
    <property type="component" value="Chromosome"/>
</dbReference>
<keyword evidence="4" id="KW-1185">Reference proteome</keyword>
<name>A0A5C0VKT9_9SPHI</name>
<keyword evidence="1" id="KW-0812">Transmembrane</keyword>
<feature type="transmembrane region" description="Helical" evidence="1">
    <location>
        <begin position="12"/>
        <end position="30"/>
    </location>
</feature>
<dbReference type="RefSeq" id="WP_149075068.1">
    <property type="nucleotide sequence ID" value="NZ_CP043329.1"/>
</dbReference>
<keyword evidence="1" id="KW-1133">Transmembrane helix</keyword>
<evidence type="ECO:0000256" key="1">
    <source>
        <dbReference type="SAM" id="Phobius"/>
    </source>
</evidence>
<evidence type="ECO:0000313" key="4">
    <source>
        <dbReference type="Proteomes" id="UP000323653"/>
    </source>
</evidence>
<reference evidence="3 4" key="1">
    <citation type="submission" date="2019-08" db="EMBL/GenBank/DDBJ databases">
        <title>Pedobacter sp. nov., isolated from Han river, South Korea.</title>
        <authorList>
            <person name="Lee D.-H."/>
            <person name="Kim Y.-S."/>
            <person name="Hwang E.-M."/>
            <person name="Le Tran T.C."/>
            <person name="Cha C.-J."/>
        </authorList>
    </citation>
    <scope>NUCLEOTIDE SEQUENCE [LARGE SCALE GENOMIC DNA]</scope>
    <source>
        <strain evidence="3 4">CJ43</strain>
    </source>
</reference>
<dbReference type="Pfam" id="PF01973">
    <property type="entry name" value="MptE-like"/>
    <property type="match status" value="1"/>
</dbReference>